<organism evidence="2 3">
    <name type="scientific">Thioflexithrix psekupsensis</name>
    <dbReference type="NCBI Taxonomy" id="1570016"/>
    <lineage>
        <taxon>Bacteria</taxon>
        <taxon>Pseudomonadati</taxon>
        <taxon>Pseudomonadota</taxon>
        <taxon>Gammaproteobacteria</taxon>
        <taxon>Thiotrichales</taxon>
        <taxon>Thioflexithrix</taxon>
    </lineage>
</organism>
<feature type="signal peptide" evidence="1">
    <location>
        <begin position="1"/>
        <end position="19"/>
    </location>
</feature>
<name>A0A251X8A1_9GAMM</name>
<feature type="chain" id="PRO_5013191182" evidence="1">
    <location>
        <begin position="20"/>
        <end position="105"/>
    </location>
</feature>
<dbReference type="AlphaFoldDB" id="A0A251X8A1"/>
<keyword evidence="1" id="KW-0732">Signal</keyword>
<proteinExistence type="predicted"/>
<sequence length="105" mass="11538">MKSAFFASLLLMLSGVVYADAPYIWNGWQDSKLTLEQCLNRAELAIRQAEFTQDVAITTSSVFGVNGQYRATIRCAPDKEVVFFVVAGPTSGTAKHFLAALRAQF</sequence>
<accession>A0A251X8A1</accession>
<dbReference type="OrthoDB" id="572926at2"/>
<protein>
    <submittedName>
        <fullName evidence="2">Uncharacterized protein</fullName>
    </submittedName>
</protein>
<comment type="caution">
    <text evidence="2">The sequence shown here is derived from an EMBL/GenBank/DDBJ whole genome shotgun (WGS) entry which is preliminary data.</text>
</comment>
<dbReference type="RefSeq" id="WP_086487742.1">
    <property type="nucleotide sequence ID" value="NZ_MSLT01000012.1"/>
</dbReference>
<evidence type="ECO:0000313" key="3">
    <source>
        <dbReference type="Proteomes" id="UP000194798"/>
    </source>
</evidence>
<dbReference type="EMBL" id="MSLT01000012">
    <property type="protein sequence ID" value="OUD13957.1"/>
    <property type="molecule type" value="Genomic_DNA"/>
</dbReference>
<dbReference type="Proteomes" id="UP000194798">
    <property type="component" value="Unassembled WGS sequence"/>
</dbReference>
<evidence type="ECO:0000313" key="2">
    <source>
        <dbReference type="EMBL" id="OUD13957.1"/>
    </source>
</evidence>
<keyword evidence="3" id="KW-1185">Reference proteome</keyword>
<gene>
    <name evidence="2" type="ORF">TPSD3_06330</name>
</gene>
<reference evidence="2 3" key="1">
    <citation type="submission" date="2016-12" db="EMBL/GenBank/DDBJ databases">
        <title>Thioflexothrix psekupsii D3 genome sequencing and assembly.</title>
        <authorList>
            <person name="Fomenkov A."/>
            <person name="Vincze T."/>
            <person name="Grabovich M."/>
            <person name="Anton B.P."/>
            <person name="Dubinina G."/>
            <person name="Orlova M."/>
            <person name="Belousova E."/>
            <person name="Roberts R.J."/>
        </authorList>
    </citation>
    <scope>NUCLEOTIDE SEQUENCE [LARGE SCALE GENOMIC DNA]</scope>
    <source>
        <strain evidence="2">D3</strain>
    </source>
</reference>
<evidence type="ECO:0000256" key="1">
    <source>
        <dbReference type="SAM" id="SignalP"/>
    </source>
</evidence>